<name>A0A1U7D2E5_9RHOB</name>
<sequence>MPVARLEIGAAGHRVPRPAERPERNENQTLHFKHPPALKNRSKNPSARRCGLPASRVYPISGPALSGLRKIFPDASGTALPGRVRRVFHDL</sequence>
<feature type="region of interest" description="Disordered" evidence="1">
    <location>
        <begin position="1"/>
        <end position="50"/>
    </location>
</feature>
<evidence type="ECO:0000313" key="2">
    <source>
        <dbReference type="EMBL" id="APX22283.1"/>
    </source>
</evidence>
<organism evidence="2 3">
    <name type="scientific">Salipiger profundus</name>
    <dbReference type="NCBI Taxonomy" id="1229727"/>
    <lineage>
        <taxon>Bacteria</taxon>
        <taxon>Pseudomonadati</taxon>
        <taxon>Pseudomonadota</taxon>
        <taxon>Alphaproteobacteria</taxon>
        <taxon>Rhodobacterales</taxon>
        <taxon>Roseobacteraceae</taxon>
        <taxon>Salipiger</taxon>
    </lineage>
</organism>
<accession>A0A1U7D2E5</accession>
<reference evidence="2 3" key="1">
    <citation type="submission" date="2016-03" db="EMBL/GenBank/DDBJ databases">
        <title>Deep-sea bacteria in the southern Pacific.</title>
        <authorList>
            <person name="Tang K."/>
        </authorList>
    </citation>
    <scope>NUCLEOTIDE SEQUENCE [LARGE SCALE GENOMIC DNA]</scope>
    <source>
        <strain evidence="2 3">JLT2016</strain>
    </source>
</reference>
<feature type="compositionally biased region" description="Basic residues" evidence="1">
    <location>
        <begin position="31"/>
        <end position="42"/>
    </location>
</feature>
<feature type="compositionally biased region" description="Basic and acidic residues" evidence="1">
    <location>
        <begin position="17"/>
        <end position="26"/>
    </location>
</feature>
<gene>
    <name evidence="2" type="ORF">Ga0080559_TMP1487</name>
</gene>
<dbReference type="EMBL" id="CP014796">
    <property type="protein sequence ID" value="APX22283.1"/>
    <property type="molecule type" value="Genomic_DNA"/>
</dbReference>
<evidence type="ECO:0000313" key="3">
    <source>
        <dbReference type="Proteomes" id="UP000186559"/>
    </source>
</evidence>
<dbReference type="KEGG" id="tpro:Ga0080559_TMP1487"/>
<keyword evidence="3" id="KW-1185">Reference proteome</keyword>
<evidence type="ECO:0000256" key="1">
    <source>
        <dbReference type="SAM" id="MobiDB-lite"/>
    </source>
</evidence>
<dbReference type="Proteomes" id="UP000186559">
    <property type="component" value="Chromosome"/>
</dbReference>
<proteinExistence type="predicted"/>
<protein>
    <submittedName>
        <fullName evidence="2">Uncharacterized protein</fullName>
    </submittedName>
</protein>
<dbReference type="AlphaFoldDB" id="A0A1U7D2E5"/>
<dbReference type="STRING" id="1229727.Ga0080559_TMP1487"/>